<dbReference type="EC" id="3.5.4.5" evidence="4 14"/>
<evidence type="ECO:0000256" key="13">
    <source>
        <dbReference type="PIRSR" id="PIRSR606262-3"/>
    </source>
</evidence>
<evidence type="ECO:0000256" key="5">
    <source>
        <dbReference type="ARBA" id="ARBA00018266"/>
    </source>
</evidence>
<evidence type="ECO:0000313" key="17">
    <source>
        <dbReference type="Proteomes" id="UP000215196"/>
    </source>
</evidence>
<dbReference type="KEGG" id="ctak:4412677_00998"/>
<proteinExistence type="inferred from homology"/>
<evidence type="ECO:0000256" key="4">
    <source>
        <dbReference type="ARBA" id="ARBA00012783"/>
    </source>
</evidence>
<name>A0A239X693_9FLAO</name>
<evidence type="ECO:0000256" key="3">
    <source>
        <dbReference type="ARBA" id="ARBA00006576"/>
    </source>
</evidence>
<dbReference type="GO" id="GO:0004126">
    <property type="term" value="F:cytidine deaminase activity"/>
    <property type="evidence" value="ECO:0007669"/>
    <property type="project" value="UniProtKB-UniRule"/>
</dbReference>
<dbReference type="InterPro" id="IPR006262">
    <property type="entry name" value="Cyt_deam_tetra"/>
</dbReference>
<dbReference type="Gene3D" id="3.40.140.10">
    <property type="entry name" value="Cytidine Deaminase, domain 2"/>
    <property type="match status" value="1"/>
</dbReference>
<dbReference type="PANTHER" id="PTHR11644:SF2">
    <property type="entry name" value="CYTIDINE DEAMINASE"/>
    <property type="match status" value="1"/>
</dbReference>
<reference evidence="16 17" key="1">
    <citation type="submission" date="2017-06" db="EMBL/GenBank/DDBJ databases">
        <authorList>
            <consortium name="Pathogen Informatics"/>
        </authorList>
    </citation>
    <scope>NUCLEOTIDE SEQUENCE [LARGE SCALE GENOMIC DNA]</scope>
    <source>
        <strain evidence="16 17">NCTC13490</strain>
    </source>
</reference>
<evidence type="ECO:0000256" key="10">
    <source>
        <dbReference type="ARBA" id="ARBA00049252"/>
    </source>
</evidence>
<dbReference type="GO" id="GO:0008270">
    <property type="term" value="F:zinc ion binding"/>
    <property type="evidence" value="ECO:0007669"/>
    <property type="project" value="UniProtKB-UniRule"/>
</dbReference>
<dbReference type="NCBIfam" id="NF004064">
    <property type="entry name" value="PRK05578.1"/>
    <property type="match status" value="1"/>
</dbReference>
<evidence type="ECO:0000256" key="6">
    <source>
        <dbReference type="ARBA" id="ARBA00022723"/>
    </source>
</evidence>
<organism evidence="16 17">
    <name type="scientific">Chryseobacterium taklimakanense</name>
    <dbReference type="NCBI Taxonomy" id="536441"/>
    <lineage>
        <taxon>Bacteria</taxon>
        <taxon>Pseudomonadati</taxon>
        <taxon>Bacteroidota</taxon>
        <taxon>Flavobacteriia</taxon>
        <taxon>Flavobacteriales</taxon>
        <taxon>Weeksellaceae</taxon>
        <taxon>Chryseobacterium group</taxon>
        <taxon>Chryseobacterium</taxon>
    </lineage>
</organism>
<keyword evidence="6 13" id="KW-0479">Metal-binding</keyword>
<dbReference type="AlphaFoldDB" id="A0A239X693"/>
<evidence type="ECO:0000256" key="14">
    <source>
        <dbReference type="RuleBase" id="RU364006"/>
    </source>
</evidence>
<sequence>MQQEIKIGYEFFQNVDELNDIEKKLFETAKSAREKAYAPYSNFLVGCALLLDNGEIISGNNQENAAFPSGLCAERATIFWTAANFPKEKILKIFVIGGLKDFTEKSTAIPPCGACRQSISEYEVKQRSDIEIYFASMSGEVYKTHSVRDLLPFSFDASYL</sequence>
<feature type="domain" description="CMP/dCMP-type deaminase" evidence="15">
    <location>
        <begin position="20"/>
        <end position="158"/>
    </location>
</feature>
<dbReference type="InterPro" id="IPR016193">
    <property type="entry name" value="Cytidine_deaminase-like"/>
</dbReference>
<dbReference type="PANTHER" id="PTHR11644">
    <property type="entry name" value="CYTIDINE DEAMINASE"/>
    <property type="match status" value="1"/>
</dbReference>
<feature type="binding site" evidence="13">
    <location>
        <position position="72"/>
    </location>
    <ligand>
        <name>Zn(2+)</name>
        <dbReference type="ChEBI" id="CHEBI:29105"/>
        <note>catalytic</note>
    </ligand>
</feature>
<accession>A0A239X693</accession>
<comment type="function">
    <text evidence="2 14">This enzyme scavenges exogenous and endogenous cytidine and 2'-deoxycytidine for UMP synthesis.</text>
</comment>
<evidence type="ECO:0000256" key="9">
    <source>
        <dbReference type="ARBA" id="ARBA00032005"/>
    </source>
</evidence>
<comment type="cofactor">
    <cofactor evidence="1 13 14">
        <name>Zn(2+)</name>
        <dbReference type="ChEBI" id="CHEBI:29105"/>
    </cofactor>
</comment>
<evidence type="ECO:0000256" key="2">
    <source>
        <dbReference type="ARBA" id="ARBA00003949"/>
    </source>
</evidence>
<comment type="catalytic activity">
    <reaction evidence="11 14">
        <text>cytidine + H2O + H(+) = uridine + NH4(+)</text>
        <dbReference type="Rhea" id="RHEA:16069"/>
        <dbReference type="ChEBI" id="CHEBI:15377"/>
        <dbReference type="ChEBI" id="CHEBI:15378"/>
        <dbReference type="ChEBI" id="CHEBI:16704"/>
        <dbReference type="ChEBI" id="CHEBI:17562"/>
        <dbReference type="ChEBI" id="CHEBI:28938"/>
        <dbReference type="EC" id="3.5.4.5"/>
    </reaction>
</comment>
<dbReference type="GO" id="GO:0055086">
    <property type="term" value="P:nucleobase-containing small molecule metabolic process"/>
    <property type="evidence" value="ECO:0007669"/>
    <property type="project" value="UniProtKB-ARBA"/>
</dbReference>
<dbReference type="SUPFAM" id="SSF53927">
    <property type="entry name" value="Cytidine deaminase-like"/>
    <property type="match status" value="1"/>
</dbReference>
<evidence type="ECO:0000256" key="1">
    <source>
        <dbReference type="ARBA" id="ARBA00001947"/>
    </source>
</evidence>
<evidence type="ECO:0000259" key="15">
    <source>
        <dbReference type="PROSITE" id="PS51747"/>
    </source>
</evidence>
<dbReference type="GO" id="GO:0005829">
    <property type="term" value="C:cytosol"/>
    <property type="evidence" value="ECO:0007669"/>
    <property type="project" value="TreeGrafter"/>
</dbReference>
<dbReference type="CDD" id="cd01283">
    <property type="entry name" value="cytidine_deaminase"/>
    <property type="match status" value="1"/>
</dbReference>
<evidence type="ECO:0000256" key="7">
    <source>
        <dbReference type="ARBA" id="ARBA00022801"/>
    </source>
</evidence>
<keyword evidence="7 14" id="KW-0378">Hydrolase</keyword>
<comment type="catalytic activity">
    <reaction evidence="10 14">
        <text>2'-deoxycytidine + H2O + H(+) = 2'-deoxyuridine + NH4(+)</text>
        <dbReference type="Rhea" id="RHEA:13433"/>
        <dbReference type="ChEBI" id="CHEBI:15377"/>
        <dbReference type="ChEBI" id="CHEBI:15378"/>
        <dbReference type="ChEBI" id="CHEBI:15698"/>
        <dbReference type="ChEBI" id="CHEBI:16450"/>
        <dbReference type="ChEBI" id="CHEBI:28938"/>
        <dbReference type="EC" id="3.5.4.5"/>
    </reaction>
</comment>
<dbReference type="Pfam" id="PF00383">
    <property type="entry name" value="dCMP_cyt_deam_1"/>
    <property type="match status" value="1"/>
</dbReference>
<gene>
    <name evidence="16" type="primary">cdd</name>
    <name evidence="16" type="ORF">SAMEA4412677_00998</name>
</gene>
<dbReference type="GO" id="GO:0042802">
    <property type="term" value="F:identical protein binding"/>
    <property type="evidence" value="ECO:0007669"/>
    <property type="project" value="UniProtKB-ARBA"/>
</dbReference>
<evidence type="ECO:0000313" key="16">
    <source>
        <dbReference type="EMBL" id="SNV41940.1"/>
    </source>
</evidence>
<keyword evidence="17" id="KW-1185">Reference proteome</keyword>
<dbReference type="PROSITE" id="PS00903">
    <property type="entry name" value="CYT_DCMP_DEAMINASES_1"/>
    <property type="match status" value="1"/>
</dbReference>
<evidence type="ECO:0000256" key="11">
    <source>
        <dbReference type="ARBA" id="ARBA00049558"/>
    </source>
</evidence>
<dbReference type="EMBL" id="LT906465">
    <property type="protein sequence ID" value="SNV41940.1"/>
    <property type="molecule type" value="Genomic_DNA"/>
</dbReference>
<dbReference type="InterPro" id="IPR050202">
    <property type="entry name" value="Cyt/Deoxycyt_deaminase"/>
</dbReference>
<dbReference type="InterPro" id="IPR002125">
    <property type="entry name" value="CMP_dCMP_dom"/>
</dbReference>
<evidence type="ECO:0000256" key="12">
    <source>
        <dbReference type="PIRSR" id="PIRSR606262-1"/>
    </source>
</evidence>
<dbReference type="RefSeq" id="WP_095070994.1">
    <property type="nucleotide sequence ID" value="NZ_LT906465.1"/>
</dbReference>
<protein>
    <recommendedName>
        <fullName evidence="5 14">Cytidine deaminase</fullName>
        <ecNumber evidence="4 14">3.5.4.5</ecNumber>
    </recommendedName>
    <alternativeName>
        <fullName evidence="9 14">Cytidine aminohydrolase</fullName>
    </alternativeName>
</protein>
<dbReference type="InterPro" id="IPR016192">
    <property type="entry name" value="APOBEC/CMP_deaminase_Zn-bd"/>
</dbReference>
<feature type="binding site" evidence="13">
    <location>
        <position position="112"/>
    </location>
    <ligand>
        <name>Zn(2+)</name>
        <dbReference type="ChEBI" id="CHEBI:29105"/>
        <note>catalytic</note>
    </ligand>
</feature>
<feature type="binding site" evidence="13">
    <location>
        <position position="115"/>
    </location>
    <ligand>
        <name>Zn(2+)</name>
        <dbReference type="ChEBI" id="CHEBI:29105"/>
        <note>catalytic</note>
    </ligand>
</feature>
<dbReference type="PROSITE" id="PS51747">
    <property type="entry name" value="CYT_DCMP_DEAMINASES_2"/>
    <property type="match status" value="1"/>
</dbReference>
<dbReference type="Proteomes" id="UP000215196">
    <property type="component" value="Chromosome 1"/>
</dbReference>
<feature type="active site" description="Proton donor" evidence="12">
    <location>
        <position position="74"/>
    </location>
</feature>
<comment type="similarity">
    <text evidence="3 14">Belongs to the cytidine and deoxycytidylate deaminase family.</text>
</comment>
<dbReference type="GO" id="GO:0072527">
    <property type="term" value="P:pyrimidine-containing compound metabolic process"/>
    <property type="evidence" value="ECO:0007669"/>
    <property type="project" value="UniProtKB-ARBA"/>
</dbReference>
<dbReference type="NCBIfam" id="TIGR01354">
    <property type="entry name" value="cyt_deam_tetra"/>
    <property type="match status" value="1"/>
</dbReference>
<evidence type="ECO:0000256" key="8">
    <source>
        <dbReference type="ARBA" id="ARBA00022833"/>
    </source>
</evidence>
<keyword evidence="8 13" id="KW-0862">Zinc</keyword>